<feature type="domain" description="Resolvase/invertase-type recombinase catalytic" evidence="2">
    <location>
        <begin position="5"/>
        <end position="134"/>
    </location>
</feature>
<dbReference type="Pfam" id="PF00239">
    <property type="entry name" value="Resolvase"/>
    <property type="match status" value="1"/>
</dbReference>
<keyword evidence="4" id="KW-1185">Reference proteome</keyword>
<dbReference type="EMBL" id="JABXWR010000001">
    <property type="protein sequence ID" value="NVO67258.1"/>
    <property type="molecule type" value="Genomic_DNA"/>
</dbReference>
<dbReference type="Proteomes" id="UP000570823">
    <property type="component" value="Unassembled WGS sequence"/>
</dbReference>
<dbReference type="GO" id="GO:0003677">
    <property type="term" value="F:DNA binding"/>
    <property type="evidence" value="ECO:0007669"/>
    <property type="project" value="InterPro"/>
</dbReference>
<name>A0A7K4HQX6_9EURY</name>
<comment type="similarity">
    <text evidence="1">Belongs to the site-specific recombinase resolvase family.</text>
</comment>
<dbReference type="OrthoDB" id="108742at2157"/>
<evidence type="ECO:0000259" key="2">
    <source>
        <dbReference type="SMART" id="SM00857"/>
    </source>
</evidence>
<dbReference type="SUPFAM" id="SSF46689">
    <property type="entry name" value="Homeodomain-like"/>
    <property type="match status" value="1"/>
</dbReference>
<dbReference type="Gene3D" id="3.40.50.1390">
    <property type="entry name" value="Resolvase, N-terminal catalytic domain"/>
    <property type="match status" value="1"/>
</dbReference>
<reference evidence="3 4" key="1">
    <citation type="submission" date="2020-06" db="EMBL/GenBank/DDBJ databases">
        <title>Methanofollis fontis sp. nov., a methanogen isolated from marine sediments near a cold seep at Four-Way Closure Ridge offshore southwestern Taiwan.</title>
        <authorList>
            <person name="Chen S.-C."/>
            <person name="Teng N.-H."/>
            <person name="Lin Y.-S."/>
            <person name="Lai M.-C."/>
            <person name="Chen H.-H."/>
            <person name="Wang C.-C."/>
        </authorList>
    </citation>
    <scope>NUCLEOTIDE SEQUENCE [LARGE SCALE GENOMIC DNA]</scope>
    <source>
        <strain evidence="3 4">DSM 2702</strain>
    </source>
</reference>
<organism evidence="3 4">
    <name type="scientific">Methanofollis tationis</name>
    <dbReference type="NCBI Taxonomy" id="81417"/>
    <lineage>
        <taxon>Archaea</taxon>
        <taxon>Methanobacteriati</taxon>
        <taxon>Methanobacteriota</taxon>
        <taxon>Stenosarchaea group</taxon>
        <taxon>Methanomicrobia</taxon>
        <taxon>Methanomicrobiales</taxon>
        <taxon>Methanomicrobiaceae</taxon>
        <taxon>Methanofollis</taxon>
    </lineage>
</organism>
<dbReference type="SMART" id="SM00857">
    <property type="entry name" value="Resolvase"/>
    <property type="match status" value="1"/>
</dbReference>
<dbReference type="InterPro" id="IPR036162">
    <property type="entry name" value="Resolvase-like_N_sf"/>
</dbReference>
<dbReference type="InterPro" id="IPR006120">
    <property type="entry name" value="Resolvase_HTH_dom"/>
</dbReference>
<dbReference type="Pfam" id="PF02796">
    <property type="entry name" value="HTH_7"/>
    <property type="match status" value="1"/>
</dbReference>
<dbReference type="InterPro" id="IPR009057">
    <property type="entry name" value="Homeodomain-like_sf"/>
</dbReference>
<dbReference type="AlphaFoldDB" id="A0A7K4HQX6"/>
<sequence>MKKDAVAYLVTRKRGDVEHQKEILEEFCKYRFTINQFFNDHRISSTPLRKRDGYNQMLEYCQENEIKFILFLSLSALSRNPDASVEELKILISEGYVPFFARSDFIGYYDDPALRAEAIGDFIAYIETYMEGVKKVQPPHPRQEALSRGTIGRPRALNEGQIEALITVRRSGTSISQICRMFNVSRSTVSKILTDHPELKGEWKGKRQSAESAESE</sequence>
<evidence type="ECO:0000256" key="1">
    <source>
        <dbReference type="ARBA" id="ARBA00009913"/>
    </source>
</evidence>
<dbReference type="CDD" id="cd00569">
    <property type="entry name" value="HTH_Hin_like"/>
    <property type="match status" value="1"/>
</dbReference>
<dbReference type="GO" id="GO:0000150">
    <property type="term" value="F:DNA strand exchange activity"/>
    <property type="evidence" value="ECO:0007669"/>
    <property type="project" value="InterPro"/>
</dbReference>
<accession>A0A7K4HQX6</accession>
<protein>
    <submittedName>
        <fullName evidence="3">Helix-turn-helix domain-containing protein</fullName>
    </submittedName>
</protein>
<dbReference type="Gene3D" id="1.10.10.60">
    <property type="entry name" value="Homeodomain-like"/>
    <property type="match status" value="1"/>
</dbReference>
<comment type="caution">
    <text evidence="3">The sequence shown here is derived from an EMBL/GenBank/DDBJ whole genome shotgun (WGS) entry which is preliminary data.</text>
</comment>
<dbReference type="SUPFAM" id="SSF53041">
    <property type="entry name" value="Resolvase-like"/>
    <property type="match status" value="1"/>
</dbReference>
<evidence type="ECO:0000313" key="3">
    <source>
        <dbReference type="EMBL" id="NVO67258.1"/>
    </source>
</evidence>
<proteinExistence type="inferred from homology"/>
<dbReference type="RefSeq" id="WP_176788868.1">
    <property type="nucleotide sequence ID" value="NZ_JABXWR010000001.1"/>
</dbReference>
<dbReference type="InterPro" id="IPR006119">
    <property type="entry name" value="Resolv_N"/>
</dbReference>
<gene>
    <name evidence="3" type="ORF">HWN36_08040</name>
</gene>
<evidence type="ECO:0000313" key="4">
    <source>
        <dbReference type="Proteomes" id="UP000570823"/>
    </source>
</evidence>